<evidence type="ECO:0000313" key="7">
    <source>
        <dbReference type="Proteomes" id="UP000000437"/>
    </source>
</evidence>
<dbReference type="InterPro" id="IPR047519">
    <property type="entry name" value="FH_FOXQ2-like"/>
</dbReference>
<dbReference type="Pfam" id="PF00250">
    <property type="entry name" value="Forkhead"/>
    <property type="match status" value="1"/>
</dbReference>
<dbReference type="PANTHER" id="PTHR11829:SF142">
    <property type="entry name" value="FORK-HEAD DOMAIN-CONTAINING PROTEIN"/>
    <property type="match status" value="1"/>
</dbReference>
<dbReference type="PRINTS" id="PR00053">
    <property type="entry name" value="FORKHEAD"/>
</dbReference>
<keyword evidence="7" id="KW-1185">Reference proteome</keyword>
<dbReference type="PROSITE" id="PS00658">
    <property type="entry name" value="FORK_HEAD_2"/>
    <property type="match status" value="1"/>
</dbReference>
<evidence type="ECO:0000313" key="8">
    <source>
        <dbReference type="RefSeq" id="NP_001098411.2"/>
    </source>
</evidence>
<dbReference type="KEGG" id="dre:565796"/>
<dbReference type="CDD" id="cd20035">
    <property type="entry name" value="FH_FOXQ2-like"/>
    <property type="match status" value="1"/>
</dbReference>
<evidence type="ECO:0000259" key="6">
    <source>
        <dbReference type="PROSITE" id="PS50039"/>
    </source>
</evidence>
<reference evidence="8" key="1">
    <citation type="journal article" date="2007" name="BMC Genomics">
        <title>Prevalence of the EH1 Groucho interaction motif in the metazoan Fox family of transcriptional regulators.</title>
        <authorList>
            <person name="Yaklichkin S."/>
            <person name="Vekker A."/>
            <person name="Stayrook S."/>
            <person name="Lewis M."/>
            <person name="Kessler D.S."/>
        </authorList>
    </citation>
    <scope>NUCLEOTIDE SEQUENCE</scope>
    <source>
        <strain evidence="8">Tuebingen</strain>
    </source>
</reference>
<reference evidence="8" key="8">
    <citation type="submission" date="2025-08" db="UniProtKB">
        <authorList>
            <consortium name="RefSeq"/>
        </authorList>
    </citation>
    <scope>IDENTIFICATION</scope>
    <source>
        <strain evidence="8">Tuebingen</strain>
    </source>
</reference>
<evidence type="ECO:0000256" key="2">
    <source>
        <dbReference type="ARBA" id="ARBA00023125"/>
    </source>
</evidence>
<dbReference type="FunFam" id="1.10.10.10:FF:000352">
    <property type="entry name" value="Forkhead box Q2"/>
    <property type="match status" value="1"/>
</dbReference>
<accession>A0A8M1NFQ1</accession>
<comment type="subcellular location">
    <subcellularLocation>
        <location evidence="1 4">Nucleus</location>
    </subcellularLocation>
</comment>
<keyword evidence="2 4" id="KW-0238">DNA-binding</keyword>
<dbReference type="PROSITE" id="PS50039">
    <property type="entry name" value="FORK_HEAD_3"/>
    <property type="match status" value="1"/>
</dbReference>
<evidence type="ECO:0000313" key="9">
    <source>
        <dbReference type="ZFIN" id="ZDB-GENE-050208-663"/>
    </source>
</evidence>
<dbReference type="ZFIN" id="ZDB-GENE-050208-663">
    <property type="gene designation" value="foxq2"/>
</dbReference>
<name>A0A8M1NFQ1_DANRE</name>
<protein>
    <submittedName>
        <fullName evidence="8">Forkhead box Q2</fullName>
    </submittedName>
</protein>
<reference evidence="8" key="3">
    <citation type="journal article" date="2015" name="Nat. Commun.">
        <title>RFX transcription factors are essential for hearing in mice.</title>
        <authorList>
            <person name="Elkon R."/>
            <person name="Milon B."/>
            <person name="Morrison L."/>
            <person name="Shah M."/>
            <person name="Vijayakumar S."/>
            <person name="Racherla M."/>
            <person name="Leitch C.C."/>
            <person name="Silipino L."/>
            <person name="Hadi S."/>
            <person name="Weiss-Gayet M."/>
            <person name="Barras E."/>
            <person name="Schmid C.D."/>
            <person name="Ait-Lounis A."/>
            <person name="Barnes A."/>
            <person name="Song Y."/>
            <person name="Eisenman D.J."/>
            <person name="Eliyahu E."/>
            <person name="Frolenkov G.I."/>
            <person name="Strome S.E."/>
            <person name="Durand B."/>
            <person name="Zaghloul N.A."/>
            <person name="Jones S.M."/>
            <person name="Reith W."/>
            <person name="Hertzano R."/>
        </authorList>
    </citation>
    <scope>NUCLEOTIDE SEQUENCE</scope>
    <source>
        <strain evidence="8">Tuebingen</strain>
    </source>
</reference>
<dbReference type="InterPro" id="IPR036388">
    <property type="entry name" value="WH-like_DNA-bd_sf"/>
</dbReference>
<feature type="compositionally biased region" description="Polar residues" evidence="5">
    <location>
        <begin position="39"/>
        <end position="51"/>
    </location>
</feature>
<dbReference type="SMART" id="SM00339">
    <property type="entry name" value="FH"/>
    <property type="match status" value="1"/>
</dbReference>
<dbReference type="CTD" id="565796"/>
<reference evidence="8" key="2">
    <citation type="journal article" date="2013" name="Nature">
        <title>The African coelacanth genome provides insights into tetrapod evolution.</title>
        <authorList>
            <person name="Amemiya C.T."/>
            <person name="Alfoldi J."/>
            <person name="Lee A.P."/>
            <person name="Fan S."/>
            <person name="Philippe H."/>
            <person name="Maccallum I."/>
            <person name="Braasch I."/>
            <person name="Manousaki T."/>
            <person name="Schneider I."/>
            <person name="Rohner N."/>
            <person name="Organ C."/>
            <person name="Chalopin D."/>
            <person name="Smith J.J."/>
            <person name="Robinson M."/>
            <person name="Dorrington R.A."/>
            <person name="Gerdol M."/>
            <person name="Aken B."/>
            <person name="Biscotti M.A."/>
            <person name="Barucca M."/>
            <person name="Baurain D."/>
            <person name="Berlin A.M."/>
            <person name="Blatch G.L."/>
            <person name="Buonocore F."/>
            <person name="Burmester T."/>
            <person name="Campbell M.S."/>
            <person name="Canapa A."/>
            <person name="Cannon J.P."/>
            <person name="Christoffels A."/>
            <person name="De Moro G."/>
            <person name="Edkins A.L."/>
            <person name="Fan L."/>
            <person name="Fausto A.M."/>
            <person name="Feiner N."/>
            <person name="Forconi M."/>
            <person name="Gamieldien J."/>
            <person name="Gnerre S."/>
            <person name="Gnirke A."/>
            <person name="Goldstone J.V."/>
            <person name="Haerty W."/>
            <person name="Hahn M.E."/>
            <person name="Hesse U."/>
            <person name="Hoffmann S."/>
            <person name="Johnson J."/>
            <person name="Karchner S.I."/>
            <person name="Kuraku S."/>
            <person name="Lara M."/>
            <person name="Levin J.Z."/>
            <person name="Litman G.W."/>
            <person name="Mauceli E."/>
            <person name="Miyake T."/>
            <person name="Mueller M.G."/>
            <person name="Nelson D.R."/>
            <person name="Nitsche A."/>
            <person name="Olmo E."/>
            <person name="Ota T."/>
            <person name="Pallavicini A."/>
            <person name="Panji S."/>
            <person name="Picone B."/>
            <person name="Ponting C.P."/>
            <person name="Prohaska S.J."/>
            <person name="Przybylski D."/>
            <person name="Saha N.R."/>
            <person name="Ravi V."/>
            <person name="Ribeiro F.J."/>
            <person name="Sauka-Spengler T."/>
            <person name="Scapigliati G."/>
            <person name="Searle S.M."/>
            <person name="Sharpe T."/>
            <person name="Simakov O."/>
            <person name="Stadler P.F."/>
            <person name="Stegeman J.J."/>
            <person name="Sumiyama K."/>
            <person name="Tabbaa D."/>
            <person name="Tafer H."/>
            <person name="Turner-Maier J."/>
            <person name="van Heusden P."/>
            <person name="White S."/>
            <person name="Williams L."/>
            <person name="Yandell M."/>
            <person name="Brinkmann H."/>
            <person name="Volff J.N."/>
            <person name="Tabin C.J."/>
            <person name="Shubin N."/>
            <person name="Schartl M."/>
            <person name="Jaffe D.B."/>
            <person name="Postlethwait J.H."/>
            <person name="Venkatesh B."/>
            <person name="Di Palma F."/>
            <person name="Lander E.S."/>
            <person name="Meyer A."/>
            <person name="Lindblad-Toh K."/>
        </authorList>
    </citation>
    <scope>NUCLEOTIDE SEQUENCE</scope>
    <source>
        <strain evidence="8">Tuebingen</strain>
    </source>
</reference>
<dbReference type="PANTHER" id="PTHR11829">
    <property type="entry name" value="FORKHEAD BOX PROTEIN"/>
    <property type="match status" value="1"/>
</dbReference>
<dbReference type="GO" id="GO:0003700">
    <property type="term" value="F:DNA-binding transcription factor activity"/>
    <property type="evidence" value="ECO:0007669"/>
    <property type="project" value="InterPro"/>
</dbReference>
<feature type="region of interest" description="Disordered" evidence="5">
    <location>
        <begin position="28"/>
        <end position="87"/>
    </location>
</feature>
<dbReference type="AGR" id="ZFIN:ZDB-GENE-050208-663"/>
<dbReference type="GO" id="GO:0030154">
    <property type="term" value="P:cell differentiation"/>
    <property type="evidence" value="ECO:0007669"/>
    <property type="project" value="UniProtKB-ARBA"/>
</dbReference>
<dbReference type="RefSeq" id="NP_001098411.2">
    <property type="nucleotide sequence ID" value="NM_001104941.2"/>
</dbReference>
<dbReference type="InterPro" id="IPR030456">
    <property type="entry name" value="TF_fork_head_CS_2"/>
</dbReference>
<reference evidence="8" key="5">
    <citation type="journal article" date="2021" name="Elife">
        <title>Mapping single-cell atlases throughout Metazoa unravels cell type evolution.</title>
        <authorList>
            <person name="Tarashansky A.J."/>
            <person name="Musser J.M."/>
            <person name="Khariton M."/>
            <person name="Li P."/>
            <person name="Arendt D."/>
            <person name="Quake S.R."/>
            <person name="Wang B."/>
        </authorList>
    </citation>
    <scope>NUCLEOTIDE SEQUENCE</scope>
    <source>
        <strain evidence="8">Tuebingen</strain>
    </source>
</reference>
<dbReference type="GO" id="GO:0005634">
    <property type="term" value="C:nucleus"/>
    <property type="evidence" value="ECO:0007669"/>
    <property type="project" value="UniProtKB-SubCell"/>
</dbReference>
<sequence>MEDNVCHSNREQLGLQFTIDYLLYNKGRSTGRAEPEDNVNPSEDLQSTVNEPEQKTLSEQDSEKSEEQENDEDHENTHVKSEGTDEKPAQSYIALISMAILDSDEKKLLLCDIYQWIMDHYPYFKSKDKNWRNSVRHNLSLNECFIKAGRSDNGKGHFWAIHPANFQDFSNGDYHRRRARRRIRRVTGQLPYALPAHYQTLGRLKRTPCWCCPPSHPLLCFPPRVYWSWAALQTQRTPALHGLI</sequence>
<feature type="compositionally biased region" description="Basic and acidic residues" evidence="5">
    <location>
        <begin position="52"/>
        <end position="67"/>
    </location>
</feature>
<evidence type="ECO:0000256" key="3">
    <source>
        <dbReference type="ARBA" id="ARBA00023242"/>
    </source>
</evidence>
<evidence type="ECO:0000256" key="5">
    <source>
        <dbReference type="SAM" id="MobiDB-lite"/>
    </source>
</evidence>
<dbReference type="GO" id="GO:0009888">
    <property type="term" value="P:tissue development"/>
    <property type="evidence" value="ECO:0007669"/>
    <property type="project" value="UniProtKB-ARBA"/>
</dbReference>
<reference evidence="8" key="6">
    <citation type="journal article" date="2021" name="Sci. Adv.">
        <title>Foxq2 determines blue cone identity in zebrafish.</title>
        <authorList>
            <person name="Ogawa Y."/>
            <person name="Shiraki T."/>
            <person name="Fukada Y."/>
            <person name="Kojima D."/>
        </authorList>
    </citation>
    <scope>NUCLEOTIDE SEQUENCE</scope>
    <source>
        <strain evidence="8">Tuebingen</strain>
    </source>
</reference>
<reference evidence="8" key="7">
    <citation type="journal article" date="2023" name="Elife">
        <title>Transcription factors underlying photoreceptor diversity.</title>
        <authorList>
            <person name="Angueyra J.M."/>
            <person name="Kunze V.P."/>
            <person name="Patak L.K."/>
            <person name="Kim H."/>
            <person name="Kindt K."/>
            <person name="Li W."/>
        </authorList>
    </citation>
    <scope>NUCLEOTIDE SEQUENCE</scope>
    <source>
        <strain evidence="8">Tuebingen</strain>
    </source>
</reference>
<dbReference type="AlphaFoldDB" id="A0A8M1NFQ1"/>
<dbReference type="Gene3D" id="1.10.10.10">
    <property type="entry name" value="Winged helix-like DNA-binding domain superfamily/Winged helix DNA-binding domain"/>
    <property type="match status" value="1"/>
</dbReference>
<dbReference type="InterPro" id="IPR036390">
    <property type="entry name" value="WH_DNA-bd_sf"/>
</dbReference>
<dbReference type="GO" id="GO:0043565">
    <property type="term" value="F:sequence-specific DNA binding"/>
    <property type="evidence" value="ECO:0007669"/>
    <property type="project" value="InterPro"/>
</dbReference>
<gene>
    <name evidence="8 9" type="primary">foxq2</name>
    <name evidence="8" type="synonym">si:ch211-195m2.5</name>
</gene>
<organism evidence="7 8">
    <name type="scientific">Danio rerio</name>
    <name type="common">Zebrafish</name>
    <name type="synonym">Brachydanio rerio</name>
    <dbReference type="NCBI Taxonomy" id="7955"/>
    <lineage>
        <taxon>Eukaryota</taxon>
        <taxon>Metazoa</taxon>
        <taxon>Chordata</taxon>
        <taxon>Craniata</taxon>
        <taxon>Vertebrata</taxon>
        <taxon>Euteleostomi</taxon>
        <taxon>Actinopterygii</taxon>
        <taxon>Neopterygii</taxon>
        <taxon>Teleostei</taxon>
        <taxon>Ostariophysi</taxon>
        <taxon>Cypriniformes</taxon>
        <taxon>Danionidae</taxon>
        <taxon>Danioninae</taxon>
        <taxon>Danio</taxon>
    </lineage>
</organism>
<feature type="compositionally biased region" description="Basic and acidic residues" evidence="5">
    <location>
        <begin position="75"/>
        <end position="87"/>
    </location>
</feature>
<reference evidence="8" key="4">
    <citation type="journal article" date="2020" name="Gene Expr. Patterns">
        <title>A new member of the forkhead box protein family in zebrafish: Domain composition, phylogenetic implication and embryonic expression pattern.</title>
        <authorList>
            <person name="Zeng C.W."/>
            <person name="Sheu J.C."/>
            <person name="Tsai H.J."/>
        </authorList>
    </citation>
    <scope>NUCLEOTIDE SEQUENCE</scope>
    <source>
        <strain evidence="8">Tuebingen</strain>
    </source>
</reference>
<dbReference type="InterPro" id="IPR050211">
    <property type="entry name" value="FOX_domain-containing"/>
</dbReference>
<dbReference type="SUPFAM" id="SSF46785">
    <property type="entry name" value="Winged helix' DNA-binding domain"/>
    <property type="match status" value="1"/>
</dbReference>
<dbReference type="InterPro" id="IPR001766">
    <property type="entry name" value="Fork_head_dom"/>
</dbReference>
<evidence type="ECO:0000256" key="4">
    <source>
        <dbReference type="PROSITE-ProRule" id="PRU00089"/>
    </source>
</evidence>
<keyword evidence="3 4" id="KW-0539">Nucleus</keyword>
<evidence type="ECO:0000256" key="1">
    <source>
        <dbReference type="ARBA" id="ARBA00004123"/>
    </source>
</evidence>
<proteinExistence type="predicted"/>
<feature type="domain" description="Fork-head" evidence="6">
    <location>
        <begin position="87"/>
        <end position="179"/>
    </location>
</feature>
<dbReference type="Proteomes" id="UP000000437">
    <property type="component" value="Chromosome 22"/>
</dbReference>
<feature type="DNA-binding region" description="Fork-head" evidence="4">
    <location>
        <begin position="87"/>
        <end position="179"/>
    </location>
</feature>